<dbReference type="InterPro" id="IPR013783">
    <property type="entry name" value="Ig-like_fold"/>
</dbReference>
<dbReference type="SUPFAM" id="SSF49452">
    <property type="entry name" value="Starch-binding domain-like"/>
    <property type="match status" value="1"/>
</dbReference>
<evidence type="ECO:0000259" key="1">
    <source>
        <dbReference type="PROSITE" id="PS51166"/>
    </source>
</evidence>
<name>A0A2U1LPQ1_ARTAN</name>
<dbReference type="Proteomes" id="UP000245207">
    <property type="component" value="Unassembled WGS sequence"/>
</dbReference>
<dbReference type="PROSITE" id="PS51166">
    <property type="entry name" value="CBM20"/>
    <property type="match status" value="1"/>
</dbReference>
<dbReference type="OrthoDB" id="550577at2759"/>
<dbReference type="InterPro" id="IPR013784">
    <property type="entry name" value="Carb-bd-like_fold"/>
</dbReference>
<keyword evidence="3" id="KW-1185">Reference proteome</keyword>
<gene>
    <name evidence="2" type="ORF">CTI12_AA468000</name>
</gene>
<proteinExistence type="predicted"/>
<dbReference type="FunFam" id="2.60.40.10:FF:000552">
    <property type="entry name" value="Related to glucoamylase"/>
    <property type="match status" value="1"/>
</dbReference>
<dbReference type="GO" id="GO:2001070">
    <property type="term" value="F:starch binding"/>
    <property type="evidence" value="ECO:0007669"/>
    <property type="project" value="InterPro"/>
</dbReference>
<sequence>MKAVTGSSSSPFFKLVSYRDNKMGMLKLPLHHSCNNHKIKYYDFKLSASVSSTSRCVLSSSSHSQVDVENQEFLIDETPDGYKTAQTVRVRFQLQSECSFGQHFLIVGDDPVLGLWNPNSAIPLTWTDGHVWTIDLDIPIGKCIKFKFVMQESDGVFLWQPGPDRMLECFETDKMITIFEDWENPDYRRIVETDSTSYEELQTVAASEGMQLEQLVSTTGTEEPKGYESNIKEVFVSDERLPVLVPGLSQLPSIDTHQKGLVNEQDPVNGTVLELKLKDEEPEHMPGATINLKSSNDKTEHMNQTVVDLKLQGEEPEHVSGATMDLKFSNDETAHVNVAEMDLKLPELDLNEDANTSNLNPPPVISSIQENQDCCENGHPEMQQLPEDIDLQAKQPMKSLLLNVIQWGYNVMQKLNIFGIQ</sequence>
<evidence type="ECO:0000313" key="2">
    <source>
        <dbReference type="EMBL" id="PWA50969.1"/>
    </source>
</evidence>
<dbReference type="CDD" id="cd05467">
    <property type="entry name" value="CBM20"/>
    <property type="match status" value="1"/>
</dbReference>
<dbReference type="PANTHER" id="PTHR15048:SF0">
    <property type="entry name" value="STARCH-BINDING DOMAIN-CONTAINING PROTEIN 1"/>
    <property type="match status" value="1"/>
</dbReference>
<protein>
    <submittedName>
        <fullName evidence="2">Carbohydrate-binding-like fold protein</fullName>
    </submittedName>
</protein>
<dbReference type="Gene3D" id="2.60.40.10">
    <property type="entry name" value="Immunoglobulins"/>
    <property type="match status" value="1"/>
</dbReference>
<evidence type="ECO:0000313" key="3">
    <source>
        <dbReference type="Proteomes" id="UP000245207"/>
    </source>
</evidence>
<dbReference type="SMART" id="SM01065">
    <property type="entry name" value="CBM_2"/>
    <property type="match status" value="1"/>
</dbReference>
<feature type="domain" description="CBM20" evidence="1">
    <location>
        <begin position="82"/>
        <end position="184"/>
    </location>
</feature>
<dbReference type="PANTHER" id="PTHR15048">
    <property type="entry name" value="STARCH-BINDING DOMAIN-CONTAINING PROTEIN 1"/>
    <property type="match status" value="1"/>
</dbReference>
<dbReference type="STRING" id="35608.A0A2U1LPQ1"/>
<dbReference type="AlphaFoldDB" id="A0A2U1LPQ1"/>
<dbReference type="InterPro" id="IPR002044">
    <property type="entry name" value="CBM20"/>
</dbReference>
<comment type="caution">
    <text evidence="2">The sequence shown here is derived from an EMBL/GenBank/DDBJ whole genome shotgun (WGS) entry which is preliminary data.</text>
</comment>
<dbReference type="GO" id="GO:0016020">
    <property type="term" value="C:membrane"/>
    <property type="evidence" value="ECO:0007669"/>
    <property type="project" value="TreeGrafter"/>
</dbReference>
<accession>A0A2U1LPQ1</accession>
<dbReference type="EMBL" id="PKPP01008332">
    <property type="protein sequence ID" value="PWA50969.1"/>
    <property type="molecule type" value="Genomic_DNA"/>
</dbReference>
<dbReference type="Pfam" id="PF00686">
    <property type="entry name" value="CBM_20"/>
    <property type="match status" value="1"/>
</dbReference>
<organism evidence="2 3">
    <name type="scientific">Artemisia annua</name>
    <name type="common">Sweet wormwood</name>
    <dbReference type="NCBI Taxonomy" id="35608"/>
    <lineage>
        <taxon>Eukaryota</taxon>
        <taxon>Viridiplantae</taxon>
        <taxon>Streptophyta</taxon>
        <taxon>Embryophyta</taxon>
        <taxon>Tracheophyta</taxon>
        <taxon>Spermatophyta</taxon>
        <taxon>Magnoliopsida</taxon>
        <taxon>eudicotyledons</taxon>
        <taxon>Gunneridae</taxon>
        <taxon>Pentapetalae</taxon>
        <taxon>asterids</taxon>
        <taxon>campanulids</taxon>
        <taxon>Asterales</taxon>
        <taxon>Asteraceae</taxon>
        <taxon>Asteroideae</taxon>
        <taxon>Anthemideae</taxon>
        <taxon>Artemisiinae</taxon>
        <taxon>Artemisia</taxon>
    </lineage>
</organism>
<reference evidence="2 3" key="1">
    <citation type="journal article" date="2018" name="Mol. Plant">
        <title>The genome of Artemisia annua provides insight into the evolution of Asteraceae family and artemisinin biosynthesis.</title>
        <authorList>
            <person name="Shen Q."/>
            <person name="Zhang L."/>
            <person name="Liao Z."/>
            <person name="Wang S."/>
            <person name="Yan T."/>
            <person name="Shi P."/>
            <person name="Liu M."/>
            <person name="Fu X."/>
            <person name="Pan Q."/>
            <person name="Wang Y."/>
            <person name="Lv Z."/>
            <person name="Lu X."/>
            <person name="Zhang F."/>
            <person name="Jiang W."/>
            <person name="Ma Y."/>
            <person name="Chen M."/>
            <person name="Hao X."/>
            <person name="Li L."/>
            <person name="Tang Y."/>
            <person name="Lv G."/>
            <person name="Zhou Y."/>
            <person name="Sun X."/>
            <person name="Brodelius P.E."/>
            <person name="Rose J.K.C."/>
            <person name="Tang K."/>
        </authorList>
    </citation>
    <scope>NUCLEOTIDE SEQUENCE [LARGE SCALE GENOMIC DNA]</scope>
    <source>
        <strain evidence="3">cv. Huhao1</strain>
        <tissue evidence="2">Leaf</tissue>
    </source>
</reference>